<dbReference type="PRINTS" id="PR00335">
    <property type="entry name" value="KUPTAKETRKA"/>
</dbReference>
<evidence type="ECO:0000256" key="6">
    <source>
        <dbReference type="ARBA" id="ARBA00023065"/>
    </source>
</evidence>
<evidence type="ECO:0000256" key="2">
    <source>
        <dbReference type="ARBA" id="ARBA00022448"/>
    </source>
</evidence>
<dbReference type="FunFam" id="3.30.70.1450:FF:000001">
    <property type="entry name" value="Trk system potassium transporter TrkA"/>
    <property type="match status" value="1"/>
</dbReference>
<dbReference type="GO" id="GO:0015079">
    <property type="term" value="F:potassium ion transmembrane transporter activity"/>
    <property type="evidence" value="ECO:0007669"/>
    <property type="project" value="InterPro"/>
</dbReference>
<dbReference type="InterPro" id="IPR003148">
    <property type="entry name" value="RCK_N"/>
</dbReference>
<keyword evidence="6" id="KW-0406">Ion transport</keyword>
<evidence type="ECO:0000256" key="3">
    <source>
        <dbReference type="ARBA" id="ARBA00022538"/>
    </source>
</evidence>
<keyword evidence="2" id="KW-0813">Transport</keyword>
<dbReference type="SUPFAM" id="SSF116726">
    <property type="entry name" value="TrkA C-terminal domain-like"/>
    <property type="match status" value="2"/>
</dbReference>
<dbReference type="InterPro" id="IPR006037">
    <property type="entry name" value="RCK_C"/>
</dbReference>
<dbReference type="InterPro" id="IPR050721">
    <property type="entry name" value="Trk_Ktr_HKT_K-transport"/>
</dbReference>
<dbReference type="OrthoDB" id="9775180at2"/>
<evidence type="ECO:0000256" key="5">
    <source>
        <dbReference type="ARBA" id="ARBA00023027"/>
    </source>
</evidence>
<keyword evidence="10" id="KW-1185">Reference proteome</keyword>
<keyword evidence="5" id="KW-0520">NAD</keyword>
<dbReference type="Proteomes" id="UP000182769">
    <property type="component" value="Unassembled WGS sequence"/>
</dbReference>
<dbReference type="InterPro" id="IPR006036">
    <property type="entry name" value="K_uptake_TrkA"/>
</dbReference>
<dbReference type="AlphaFoldDB" id="A0A0K6IKQ2"/>
<dbReference type="NCBIfam" id="NF007039">
    <property type="entry name" value="PRK09496.3-2"/>
    <property type="match status" value="1"/>
</dbReference>
<feature type="domain" description="RCK C-terminal" evidence="8">
    <location>
        <begin position="142"/>
        <end position="227"/>
    </location>
</feature>
<dbReference type="STRING" id="1137284.GCA_001418205_01536"/>
<dbReference type="GO" id="GO:0005886">
    <property type="term" value="C:plasma membrane"/>
    <property type="evidence" value="ECO:0007669"/>
    <property type="project" value="InterPro"/>
</dbReference>
<dbReference type="PROSITE" id="PS51201">
    <property type="entry name" value="RCK_N"/>
    <property type="match status" value="2"/>
</dbReference>
<evidence type="ECO:0000313" key="10">
    <source>
        <dbReference type="Proteomes" id="UP000182769"/>
    </source>
</evidence>
<sequence>MKIIIIGAGQVGATLAENLANEDNDITVIDTDMTRLRELQDRLDIQTVHGSGSHPDVLDQAGCNDADMLIAVSNQDETNMIACQVAYTLFKTPTKIGRIRSNAYSKYPKIFADTALPMDVRISPEKEVTKHLSRLIRYPGALQVMEFAEGKVQLVVVKAEKGGPLIDRPISYLREHMPSIQTRIAAIYRNGQSIKPDGNTCIHANDEVFFLTAQRDVMDVMSELRPLDTPYRRIIIAGGGNIGERLAQSLEKEYRVKIIERDPERCRYLSETLNNTIVLNGDASKQELLLEENIESTDVFCAITNNDEANIMSSMLAKVLGVRTVMTIINNPAYVDIVQEGMIDIAVSPQHTTISSLLTYIRRGDVVNVHSMRKGAAEALEAVAHGDYRSSKVVGRSIANINLPEGATIGAVVRGDEVILATGEVVIQAEDHVIIFVSNKKQIPAVEQLFQVGLSFF</sequence>
<keyword evidence="4" id="KW-0630">Potassium</keyword>
<dbReference type="RefSeq" id="WP_055462645.1">
    <property type="nucleotide sequence ID" value="NZ_CYHG01000004.1"/>
</dbReference>
<dbReference type="FunFam" id="3.40.50.720:FF:000042">
    <property type="entry name" value="Trk system potassium transporter TrkA"/>
    <property type="match status" value="1"/>
</dbReference>
<feature type="domain" description="RCK N-terminal" evidence="7">
    <location>
        <begin position="1"/>
        <end position="116"/>
    </location>
</feature>
<gene>
    <name evidence="9" type="ORF">Ga0061065_104116</name>
</gene>
<evidence type="ECO:0000259" key="8">
    <source>
        <dbReference type="PROSITE" id="PS51202"/>
    </source>
</evidence>
<dbReference type="NCBIfam" id="NF007032">
    <property type="entry name" value="PRK09496.1-4"/>
    <property type="match status" value="1"/>
</dbReference>
<dbReference type="PANTHER" id="PTHR43833">
    <property type="entry name" value="POTASSIUM CHANNEL PROTEIN 2-RELATED-RELATED"/>
    <property type="match status" value="1"/>
</dbReference>
<dbReference type="Gene3D" id="3.40.50.720">
    <property type="entry name" value="NAD(P)-binding Rossmann-like Domain"/>
    <property type="match status" value="2"/>
</dbReference>
<dbReference type="NCBIfam" id="NF007030">
    <property type="entry name" value="PRK09496.1-1"/>
    <property type="match status" value="1"/>
</dbReference>
<dbReference type="Gene3D" id="3.30.70.1450">
    <property type="entry name" value="Regulator of K+ conductance, C-terminal domain"/>
    <property type="match status" value="2"/>
</dbReference>
<name>A0A0K6IKQ2_9GAMM</name>
<evidence type="ECO:0000256" key="1">
    <source>
        <dbReference type="ARBA" id="ARBA00017378"/>
    </source>
</evidence>
<proteinExistence type="predicted"/>
<keyword evidence="3" id="KW-0633">Potassium transport</keyword>
<dbReference type="Pfam" id="PF02254">
    <property type="entry name" value="TrkA_N"/>
    <property type="match status" value="2"/>
</dbReference>
<feature type="domain" description="RCK C-terminal" evidence="8">
    <location>
        <begin position="367"/>
        <end position="452"/>
    </location>
</feature>
<dbReference type="InterPro" id="IPR036721">
    <property type="entry name" value="RCK_C_sf"/>
</dbReference>
<protein>
    <recommendedName>
        <fullName evidence="1">Trk system potassium uptake protein TrkA</fullName>
    </recommendedName>
</protein>
<evidence type="ECO:0000256" key="4">
    <source>
        <dbReference type="ARBA" id="ARBA00022958"/>
    </source>
</evidence>
<accession>A0A0K6IKQ2</accession>
<dbReference type="PROSITE" id="PS51202">
    <property type="entry name" value="RCK_C"/>
    <property type="match status" value="2"/>
</dbReference>
<dbReference type="Pfam" id="PF02080">
    <property type="entry name" value="TrkA_C"/>
    <property type="match status" value="2"/>
</dbReference>
<dbReference type="PANTHER" id="PTHR43833:SF5">
    <property type="entry name" value="TRK SYSTEM POTASSIUM UPTAKE PROTEIN TRKA"/>
    <property type="match status" value="1"/>
</dbReference>
<dbReference type="InterPro" id="IPR036291">
    <property type="entry name" value="NAD(P)-bd_dom_sf"/>
</dbReference>
<organism evidence="9 10">
    <name type="scientific">Marinomonas fungiae</name>
    <dbReference type="NCBI Taxonomy" id="1137284"/>
    <lineage>
        <taxon>Bacteria</taxon>
        <taxon>Pseudomonadati</taxon>
        <taxon>Pseudomonadota</taxon>
        <taxon>Gammaproteobacteria</taxon>
        <taxon>Oceanospirillales</taxon>
        <taxon>Oceanospirillaceae</taxon>
        <taxon>Marinomonas</taxon>
    </lineage>
</organism>
<dbReference type="SUPFAM" id="SSF51735">
    <property type="entry name" value="NAD(P)-binding Rossmann-fold domains"/>
    <property type="match status" value="2"/>
</dbReference>
<evidence type="ECO:0000259" key="7">
    <source>
        <dbReference type="PROSITE" id="PS51201"/>
    </source>
</evidence>
<evidence type="ECO:0000313" key="9">
    <source>
        <dbReference type="EMBL" id="CUB03685.1"/>
    </source>
</evidence>
<feature type="domain" description="RCK N-terminal" evidence="7">
    <location>
        <begin position="231"/>
        <end position="347"/>
    </location>
</feature>
<dbReference type="NCBIfam" id="NF007031">
    <property type="entry name" value="PRK09496.1-2"/>
    <property type="match status" value="1"/>
</dbReference>
<reference evidence="10" key="1">
    <citation type="submission" date="2015-08" db="EMBL/GenBank/DDBJ databases">
        <authorList>
            <person name="Varghese N."/>
        </authorList>
    </citation>
    <scope>NUCLEOTIDE SEQUENCE [LARGE SCALE GENOMIC DNA]</scope>
    <source>
        <strain evidence="10">JCM 18476</strain>
    </source>
</reference>
<dbReference type="EMBL" id="CYHG01000004">
    <property type="protein sequence ID" value="CUB03685.1"/>
    <property type="molecule type" value="Genomic_DNA"/>
</dbReference>